<evidence type="ECO:0000259" key="2">
    <source>
        <dbReference type="Pfam" id="PF13386"/>
    </source>
</evidence>
<reference evidence="3 4" key="1">
    <citation type="submission" date="2016-10" db="EMBL/GenBank/DDBJ databases">
        <authorList>
            <person name="de Groot N.N."/>
        </authorList>
    </citation>
    <scope>NUCLEOTIDE SEQUENCE [LARGE SCALE GENOMIC DNA]</scope>
    <source>
        <strain evidence="3 4">DSM 21039</strain>
    </source>
</reference>
<sequence>MTTELSALILTAITISCIHTVTGPDHYVPFIALSQSRKWSPAKTVFWTIICGIGHVGSSVLLGLLGVFLGWEISKISWLEGVRGGIAGWALLFFGLAYLVWGLRRAYLNKPHKHFDMYEDGSVYVYEHKHGEGPVYPQQRTKVTPWIIFIIFALGPCEPLIPLLTYPAAQKSTLGIVLLIVTFTVFTLITMVVMVMLGYYGYSFLKTDKLERYIHAIGGATVTICGIGMVFMGW</sequence>
<evidence type="ECO:0000313" key="3">
    <source>
        <dbReference type="EMBL" id="SEL72454.1"/>
    </source>
</evidence>
<evidence type="ECO:0000313" key="4">
    <source>
        <dbReference type="Proteomes" id="UP000198984"/>
    </source>
</evidence>
<feature type="transmembrane region" description="Helical" evidence="1">
    <location>
        <begin position="44"/>
        <end position="69"/>
    </location>
</feature>
<accession>A0A1H7SL58</accession>
<keyword evidence="1 3" id="KW-0812">Transmembrane</keyword>
<dbReference type="OrthoDB" id="9782403at2"/>
<evidence type="ECO:0000256" key="1">
    <source>
        <dbReference type="SAM" id="Phobius"/>
    </source>
</evidence>
<protein>
    <submittedName>
        <fullName evidence="3">Cytochrome C biogenesis protein transmembrane region</fullName>
    </submittedName>
</protein>
<dbReference type="AlphaFoldDB" id="A0A1H7SL58"/>
<proteinExistence type="predicted"/>
<keyword evidence="1" id="KW-0472">Membrane</keyword>
<organism evidence="3 4">
    <name type="scientific">Chitinophaga rupis</name>
    <dbReference type="NCBI Taxonomy" id="573321"/>
    <lineage>
        <taxon>Bacteria</taxon>
        <taxon>Pseudomonadati</taxon>
        <taxon>Bacteroidota</taxon>
        <taxon>Chitinophagia</taxon>
        <taxon>Chitinophagales</taxon>
        <taxon>Chitinophagaceae</taxon>
        <taxon>Chitinophaga</taxon>
    </lineage>
</organism>
<name>A0A1H7SL58_9BACT</name>
<dbReference type="RefSeq" id="WP_089911125.1">
    <property type="nucleotide sequence ID" value="NZ_FOBB01000002.1"/>
</dbReference>
<dbReference type="STRING" id="573321.SAMN04488505_102949"/>
<dbReference type="PANTHER" id="PTHR36394">
    <property type="entry name" value="OS01G0277700 PROTEIN"/>
    <property type="match status" value="1"/>
</dbReference>
<feature type="domain" description="Urease accessory protein UreH-like transmembrane" evidence="2">
    <location>
        <begin position="32"/>
        <end position="227"/>
    </location>
</feature>
<feature type="transmembrane region" description="Helical" evidence="1">
    <location>
        <begin position="213"/>
        <end position="232"/>
    </location>
</feature>
<feature type="transmembrane region" description="Helical" evidence="1">
    <location>
        <begin position="176"/>
        <end position="201"/>
    </location>
</feature>
<dbReference type="Pfam" id="PF13386">
    <property type="entry name" value="DsbD_2"/>
    <property type="match status" value="1"/>
</dbReference>
<feature type="transmembrane region" description="Helical" evidence="1">
    <location>
        <begin position="143"/>
        <end position="164"/>
    </location>
</feature>
<feature type="transmembrane region" description="Helical" evidence="1">
    <location>
        <begin position="81"/>
        <end position="101"/>
    </location>
</feature>
<gene>
    <name evidence="3" type="ORF">SAMN04488505_102949</name>
</gene>
<keyword evidence="4" id="KW-1185">Reference proteome</keyword>
<dbReference type="InterPro" id="IPR039447">
    <property type="entry name" value="UreH-like_TM_dom"/>
</dbReference>
<dbReference type="Proteomes" id="UP000198984">
    <property type="component" value="Unassembled WGS sequence"/>
</dbReference>
<dbReference type="EMBL" id="FOBB01000002">
    <property type="protein sequence ID" value="SEL72454.1"/>
    <property type="molecule type" value="Genomic_DNA"/>
</dbReference>
<dbReference type="PANTHER" id="PTHR36394:SF1">
    <property type="entry name" value="OS01G0277700 PROTEIN"/>
    <property type="match status" value="1"/>
</dbReference>
<keyword evidence="1" id="KW-1133">Transmembrane helix</keyword>